<evidence type="ECO:0000313" key="2">
    <source>
        <dbReference type="EMBL" id="TYG77023.1"/>
    </source>
</evidence>
<reference evidence="2 3" key="1">
    <citation type="submission" date="2019-06" db="EMBL/GenBank/DDBJ databases">
        <title>WGS assembly of Gossypium darwinii.</title>
        <authorList>
            <person name="Chen Z.J."/>
            <person name="Sreedasyam A."/>
            <person name="Ando A."/>
            <person name="Song Q."/>
            <person name="De L."/>
            <person name="Hulse-Kemp A."/>
            <person name="Ding M."/>
            <person name="Ye W."/>
            <person name="Kirkbride R."/>
            <person name="Jenkins J."/>
            <person name="Plott C."/>
            <person name="Lovell J."/>
            <person name="Lin Y.-M."/>
            <person name="Vaughn R."/>
            <person name="Liu B."/>
            <person name="Li W."/>
            <person name="Simpson S."/>
            <person name="Scheffler B."/>
            <person name="Saski C."/>
            <person name="Grover C."/>
            <person name="Hu G."/>
            <person name="Conover J."/>
            <person name="Carlson J."/>
            <person name="Shu S."/>
            <person name="Boston L."/>
            <person name="Williams M."/>
            <person name="Peterson D."/>
            <person name="Mcgee K."/>
            <person name="Jones D."/>
            <person name="Wendel J."/>
            <person name="Stelly D."/>
            <person name="Grimwood J."/>
            <person name="Schmutz J."/>
        </authorList>
    </citation>
    <scope>NUCLEOTIDE SEQUENCE [LARGE SCALE GENOMIC DNA]</scope>
    <source>
        <strain evidence="2">1808015.09</strain>
    </source>
</reference>
<feature type="chain" id="PRO_5022948707" evidence="1">
    <location>
        <begin position="18"/>
        <end position="65"/>
    </location>
</feature>
<evidence type="ECO:0000256" key="1">
    <source>
        <dbReference type="SAM" id="SignalP"/>
    </source>
</evidence>
<name>A0A5D2D9J1_GOSDA</name>
<protein>
    <submittedName>
        <fullName evidence="2">Uncharacterized protein</fullName>
    </submittedName>
</protein>
<keyword evidence="1" id="KW-0732">Signal</keyword>
<dbReference type="EMBL" id="CM017703">
    <property type="protein sequence ID" value="TYG77023.1"/>
    <property type="molecule type" value="Genomic_DNA"/>
</dbReference>
<evidence type="ECO:0000313" key="3">
    <source>
        <dbReference type="Proteomes" id="UP000323506"/>
    </source>
</evidence>
<sequence length="65" mass="7467">MFYQLYLWMLIEAFCKASDFGVAKELEKIGLYVVTKSLHTVSSTLTDKQMNSGVTQLVLYAKQER</sequence>
<dbReference type="Proteomes" id="UP000323506">
    <property type="component" value="Chromosome D03"/>
</dbReference>
<accession>A0A5D2D9J1</accession>
<dbReference type="AlphaFoldDB" id="A0A5D2D9J1"/>
<gene>
    <name evidence="2" type="ORF">ES288_D03G161900v1</name>
</gene>
<proteinExistence type="predicted"/>
<keyword evidence="3" id="KW-1185">Reference proteome</keyword>
<feature type="signal peptide" evidence="1">
    <location>
        <begin position="1"/>
        <end position="17"/>
    </location>
</feature>
<organism evidence="2 3">
    <name type="scientific">Gossypium darwinii</name>
    <name type="common">Darwin's cotton</name>
    <name type="synonym">Gossypium barbadense var. darwinii</name>
    <dbReference type="NCBI Taxonomy" id="34276"/>
    <lineage>
        <taxon>Eukaryota</taxon>
        <taxon>Viridiplantae</taxon>
        <taxon>Streptophyta</taxon>
        <taxon>Embryophyta</taxon>
        <taxon>Tracheophyta</taxon>
        <taxon>Spermatophyta</taxon>
        <taxon>Magnoliopsida</taxon>
        <taxon>eudicotyledons</taxon>
        <taxon>Gunneridae</taxon>
        <taxon>Pentapetalae</taxon>
        <taxon>rosids</taxon>
        <taxon>malvids</taxon>
        <taxon>Malvales</taxon>
        <taxon>Malvaceae</taxon>
        <taxon>Malvoideae</taxon>
        <taxon>Gossypium</taxon>
    </lineage>
</organism>